<keyword evidence="6 8" id="KW-0408">Iron</keyword>
<accession>A0A5C3MM06</accession>
<comment type="cofactor">
    <cofactor evidence="1 8">
        <name>heme</name>
        <dbReference type="ChEBI" id="CHEBI:30413"/>
    </cofactor>
</comment>
<evidence type="ECO:0000256" key="2">
    <source>
        <dbReference type="ARBA" id="ARBA00005179"/>
    </source>
</evidence>
<keyword evidence="5" id="KW-0560">Oxidoreductase</keyword>
<evidence type="ECO:0000313" key="10">
    <source>
        <dbReference type="EMBL" id="TFK46442.1"/>
    </source>
</evidence>
<dbReference type="AlphaFoldDB" id="A0A5C3MM06"/>
<comment type="pathway">
    <text evidence="2">Secondary metabolite biosynthesis.</text>
</comment>
<dbReference type="PRINTS" id="PR00385">
    <property type="entry name" value="P450"/>
</dbReference>
<keyword evidence="7" id="KW-0503">Monooxygenase</keyword>
<evidence type="ECO:0000256" key="6">
    <source>
        <dbReference type="ARBA" id="ARBA00023004"/>
    </source>
</evidence>
<dbReference type="InterPro" id="IPR002403">
    <property type="entry name" value="Cyt_P450_E_grp-IV"/>
</dbReference>
<organism evidence="10 11">
    <name type="scientific">Heliocybe sulcata</name>
    <dbReference type="NCBI Taxonomy" id="5364"/>
    <lineage>
        <taxon>Eukaryota</taxon>
        <taxon>Fungi</taxon>
        <taxon>Dikarya</taxon>
        <taxon>Basidiomycota</taxon>
        <taxon>Agaricomycotina</taxon>
        <taxon>Agaricomycetes</taxon>
        <taxon>Gloeophyllales</taxon>
        <taxon>Gloeophyllaceae</taxon>
        <taxon>Heliocybe</taxon>
    </lineage>
</organism>
<evidence type="ECO:0000256" key="3">
    <source>
        <dbReference type="ARBA" id="ARBA00010617"/>
    </source>
</evidence>
<dbReference type="Pfam" id="PF00067">
    <property type="entry name" value="p450"/>
    <property type="match status" value="1"/>
</dbReference>
<evidence type="ECO:0000256" key="5">
    <source>
        <dbReference type="ARBA" id="ARBA00023002"/>
    </source>
</evidence>
<dbReference type="Proteomes" id="UP000305948">
    <property type="component" value="Unassembled WGS sequence"/>
</dbReference>
<feature type="transmembrane region" description="Helical" evidence="9">
    <location>
        <begin position="30"/>
        <end position="51"/>
    </location>
</feature>
<evidence type="ECO:0000256" key="8">
    <source>
        <dbReference type="PIRSR" id="PIRSR602403-1"/>
    </source>
</evidence>
<dbReference type="InterPro" id="IPR050121">
    <property type="entry name" value="Cytochrome_P450_monoxygenase"/>
</dbReference>
<feature type="transmembrane region" description="Helical" evidence="9">
    <location>
        <begin position="7"/>
        <end position="24"/>
    </location>
</feature>
<dbReference type="PANTHER" id="PTHR24305:SF187">
    <property type="entry name" value="P450, PUTATIVE (EUROFUNG)-RELATED"/>
    <property type="match status" value="1"/>
</dbReference>
<dbReference type="GO" id="GO:0020037">
    <property type="term" value="F:heme binding"/>
    <property type="evidence" value="ECO:0007669"/>
    <property type="project" value="InterPro"/>
</dbReference>
<dbReference type="InterPro" id="IPR036396">
    <property type="entry name" value="Cyt_P450_sf"/>
</dbReference>
<keyword evidence="11" id="KW-1185">Reference proteome</keyword>
<keyword evidence="9" id="KW-0812">Transmembrane</keyword>
<keyword evidence="9" id="KW-1133">Transmembrane helix</keyword>
<dbReference type="PANTHER" id="PTHR24305">
    <property type="entry name" value="CYTOCHROME P450"/>
    <property type="match status" value="1"/>
</dbReference>
<comment type="similarity">
    <text evidence="3">Belongs to the cytochrome P450 family.</text>
</comment>
<evidence type="ECO:0000313" key="11">
    <source>
        <dbReference type="Proteomes" id="UP000305948"/>
    </source>
</evidence>
<keyword evidence="9" id="KW-0472">Membrane</keyword>
<gene>
    <name evidence="10" type="ORF">OE88DRAFT_923060</name>
</gene>
<evidence type="ECO:0000256" key="1">
    <source>
        <dbReference type="ARBA" id="ARBA00001971"/>
    </source>
</evidence>
<sequence>MMSPEESRMYAITITAGVVSWVILHRNPIRGDRAACVAAATLVAIYCGLYFGTKVTSIHALQLTILLTTVYGGALASTTVAYRFSPLHPLALFPGPKLWFSSSIRLAVASAGGHRHHVLSKLHRRYGKFVRIGPNHLSISSSHAGHVIYTGANAMSKGPSYTIPGHVDAVALFFKVPKEAHAERKRIWAQAFTSNGVSAFYVALRKRTHELVSCILRRCNKDGVVDLTECLDHWSYDIMGDMVFGGCSELELMKNGDAGGLISGGRMATAANEVFGQIPWLMDIVWHLPTTKHMHQLHHLAGHMMRRRMDASGTVDHKDLSSYLISREHATGNPIPVRDLEIDAAIAILAGSDPVATAMSFIVYFLLRHPNSYNHLQRELEEAFPDQEHLTEDKLAALPYLTAVINEGLRLSTPFFLQRQVPMGGSTIDGVAIPGGTIVAVDSHSQQHDEENFGPDADTFRPERWLPGELGTYAPLNKRAFTPFTAGRYACLGKTFAMHEMRMAVAQLTMSLDMSFPDNYDQGAFLSKVRVVRATFFEQPLLVKVQPKAAAK</sequence>
<evidence type="ECO:0000256" key="4">
    <source>
        <dbReference type="ARBA" id="ARBA00022723"/>
    </source>
</evidence>
<keyword evidence="4 8" id="KW-0479">Metal-binding</keyword>
<dbReference type="OrthoDB" id="6692864at2759"/>
<feature type="binding site" description="axial binding residue" evidence="8">
    <location>
        <position position="491"/>
    </location>
    <ligand>
        <name>heme</name>
        <dbReference type="ChEBI" id="CHEBI:30413"/>
    </ligand>
    <ligandPart>
        <name>Fe</name>
        <dbReference type="ChEBI" id="CHEBI:18248"/>
    </ligandPart>
</feature>
<feature type="transmembrane region" description="Helical" evidence="9">
    <location>
        <begin position="63"/>
        <end position="84"/>
    </location>
</feature>
<proteinExistence type="inferred from homology"/>
<name>A0A5C3MM06_9AGAM</name>
<dbReference type="GO" id="GO:0005506">
    <property type="term" value="F:iron ion binding"/>
    <property type="evidence" value="ECO:0007669"/>
    <property type="project" value="InterPro"/>
</dbReference>
<dbReference type="SUPFAM" id="SSF48264">
    <property type="entry name" value="Cytochrome P450"/>
    <property type="match status" value="1"/>
</dbReference>
<dbReference type="GO" id="GO:0016705">
    <property type="term" value="F:oxidoreductase activity, acting on paired donors, with incorporation or reduction of molecular oxygen"/>
    <property type="evidence" value="ECO:0007669"/>
    <property type="project" value="InterPro"/>
</dbReference>
<dbReference type="PRINTS" id="PR00465">
    <property type="entry name" value="EP450IV"/>
</dbReference>
<evidence type="ECO:0000256" key="9">
    <source>
        <dbReference type="SAM" id="Phobius"/>
    </source>
</evidence>
<evidence type="ECO:0000256" key="7">
    <source>
        <dbReference type="ARBA" id="ARBA00023033"/>
    </source>
</evidence>
<dbReference type="GO" id="GO:0004497">
    <property type="term" value="F:monooxygenase activity"/>
    <property type="evidence" value="ECO:0007669"/>
    <property type="project" value="UniProtKB-KW"/>
</dbReference>
<dbReference type="EMBL" id="ML213530">
    <property type="protein sequence ID" value="TFK46442.1"/>
    <property type="molecule type" value="Genomic_DNA"/>
</dbReference>
<protein>
    <submittedName>
        <fullName evidence="10">Cytochrome P450</fullName>
    </submittedName>
</protein>
<keyword evidence="8" id="KW-0349">Heme</keyword>
<dbReference type="Gene3D" id="1.10.630.10">
    <property type="entry name" value="Cytochrome P450"/>
    <property type="match status" value="1"/>
</dbReference>
<dbReference type="STRING" id="5364.A0A5C3MM06"/>
<reference evidence="10 11" key="1">
    <citation type="journal article" date="2019" name="Nat. Ecol. Evol.">
        <title>Megaphylogeny resolves global patterns of mushroom evolution.</title>
        <authorList>
            <person name="Varga T."/>
            <person name="Krizsan K."/>
            <person name="Foldi C."/>
            <person name="Dima B."/>
            <person name="Sanchez-Garcia M."/>
            <person name="Sanchez-Ramirez S."/>
            <person name="Szollosi G.J."/>
            <person name="Szarkandi J.G."/>
            <person name="Papp V."/>
            <person name="Albert L."/>
            <person name="Andreopoulos W."/>
            <person name="Angelini C."/>
            <person name="Antonin V."/>
            <person name="Barry K.W."/>
            <person name="Bougher N.L."/>
            <person name="Buchanan P."/>
            <person name="Buyck B."/>
            <person name="Bense V."/>
            <person name="Catcheside P."/>
            <person name="Chovatia M."/>
            <person name="Cooper J."/>
            <person name="Damon W."/>
            <person name="Desjardin D."/>
            <person name="Finy P."/>
            <person name="Geml J."/>
            <person name="Haridas S."/>
            <person name="Hughes K."/>
            <person name="Justo A."/>
            <person name="Karasinski D."/>
            <person name="Kautmanova I."/>
            <person name="Kiss B."/>
            <person name="Kocsube S."/>
            <person name="Kotiranta H."/>
            <person name="LaButti K.M."/>
            <person name="Lechner B.E."/>
            <person name="Liimatainen K."/>
            <person name="Lipzen A."/>
            <person name="Lukacs Z."/>
            <person name="Mihaltcheva S."/>
            <person name="Morgado L.N."/>
            <person name="Niskanen T."/>
            <person name="Noordeloos M.E."/>
            <person name="Ohm R.A."/>
            <person name="Ortiz-Santana B."/>
            <person name="Ovrebo C."/>
            <person name="Racz N."/>
            <person name="Riley R."/>
            <person name="Savchenko A."/>
            <person name="Shiryaev A."/>
            <person name="Soop K."/>
            <person name="Spirin V."/>
            <person name="Szebenyi C."/>
            <person name="Tomsovsky M."/>
            <person name="Tulloss R.E."/>
            <person name="Uehling J."/>
            <person name="Grigoriev I.V."/>
            <person name="Vagvolgyi C."/>
            <person name="Papp T."/>
            <person name="Martin F.M."/>
            <person name="Miettinen O."/>
            <person name="Hibbett D.S."/>
            <person name="Nagy L.G."/>
        </authorList>
    </citation>
    <scope>NUCLEOTIDE SEQUENCE [LARGE SCALE GENOMIC DNA]</scope>
    <source>
        <strain evidence="10 11">OMC1185</strain>
    </source>
</reference>
<dbReference type="InterPro" id="IPR001128">
    <property type="entry name" value="Cyt_P450"/>
</dbReference>